<feature type="compositionally biased region" description="Basic and acidic residues" evidence="2">
    <location>
        <begin position="13"/>
        <end position="22"/>
    </location>
</feature>
<feature type="compositionally biased region" description="Basic and acidic residues" evidence="2">
    <location>
        <begin position="185"/>
        <end position="199"/>
    </location>
</feature>
<feature type="region of interest" description="Disordered" evidence="2">
    <location>
        <begin position="37"/>
        <end position="62"/>
    </location>
</feature>
<dbReference type="AlphaFoldDB" id="A0A915D9B1"/>
<dbReference type="PANTHER" id="PTHR24637">
    <property type="entry name" value="COLLAGEN"/>
    <property type="match status" value="1"/>
</dbReference>
<evidence type="ECO:0000256" key="2">
    <source>
        <dbReference type="SAM" id="MobiDB-lite"/>
    </source>
</evidence>
<feature type="compositionally biased region" description="Polar residues" evidence="2">
    <location>
        <begin position="38"/>
        <end position="56"/>
    </location>
</feature>
<keyword evidence="1" id="KW-0677">Repeat</keyword>
<feature type="region of interest" description="Disordered" evidence="2">
    <location>
        <begin position="185"/>
        <end position="209"/>
    </location>
</feature>
<dbReference type="Gene3D" id="1.20.5.320">
    <property type="entry name" value="6-Phosphogluconate Dehydrogenase, domain 3"/>
    <property type="match status" value="1"/>
</dbReference>
<organism evidence="3 4">
    <name type="scientific">Ditylenchus dipsaci</name>
    <dbReference type="NCBI Taxonomy" id="166011"/>
    <lineage>
        <taxon>Eukaryota</taxon>
        <taxon>Metazoa</taxon>
        <taxon>Ecdysozoa</taxon>
        <taxon>Nematoda</taxon>
        <taxon>Chromadorea</taxon>
        <taxon>Rhabditida</taxon>
        <taxon>Tylenchina</taxon>
        <taxon>Tylenchomorpha</taxon>
        <taxon>Sphaerularioidea</taxon>
        <taxon>Anguinidae</taxon>
        <taxon>Anguininae</taxon>
        <taxon>Ditylenchus</taxon>
    </lineage>
</organism>
<feature type="region of interest" description="Disordered" evidence="2">
    <location>
        <begin position="1"/>
        <end position="22"/>
    </location>
</feature>
<protein>
    <submittedName>
        <fullName evidence="4">Uncharacterized protein</fullName>
    </submittedName>
</protein>
<evidence type="ECO:0000256" key="1">
    <source>
        <dbReference type="ARBA" id="ARBA00022737"/>
    </source>
</evidence>
<evidence type="ECO:0000313" key="4">
    <source>
        <dbReference type="WBParaSite" id="jg17476"/>
    </source>
</evidence>
<dbReference type="Proteomes" id="UP000887574">
    <property type="component" value="Unplaced"/>
</dbReference>
<reference evidence="4" key="1">
    <citation type="submission" date="2022-11" db="UniProtKB">
        <authorList>
            <consortium name="WormBaseParasite"/>
        </authorList>
    </citation>
    <scope>IDENTIFICATION</scope>
</reference>
<dbReference type="WBParaSite" id="jg17476">
    <property type="protein sequence ID" value="jg17476"/>
    <property type="gene ID" value="jg17476"/>
</dbReference>
<feature type="region of interest" description="Disordered" evidence="2">
    <location>
        <begin position="287"/>
        <end position="316"/>
    </location>
</feature>
<proteinExistence type="predicted"/>
<feature type="region of interest" description="Disordered" evidence="2">
    <location>
        <begin position="377"/>
        <end position="437"/>
    </location>
</feature>
<feature type="compositionally biased region" description="Pro residues" evidence="2">
    <location>
        <begin position="384"/>
        <end position="397"/>
    </location>
</feature>
<dbReference type="PANTHER" id="PTHR24637:SF421">
    <property type="entry name" value="CUTICLE COLLAGEN DPY-2"/>
    <property type="match status" value="1"/>
</dbReference>
<feature type="compositionally biased region" description="Polar residues" evidence="2">
    <location>
        <begin position="1"/>
        <end position="10"/>
    </location>
</feature>
<feature type="region of interest" description="Disordered" evidence="2">
    <location>
        <begin position="226"/>
        <end position="251"/>
    </location>
</feature>
<evidence type="ECO:0000313" key="3">
    <source>
        <dbReference type="Proteomes" id="UP000887574"/>
    </source>
</evidence>
<feature type="compositionally biased region" description="Pro residues" evidence="2">
    <location>
        <begin position="411"/>
        <end position="422"/>
    </location>
</feature>
<accession>A0A915D9B1</accession>
<feature type="compositionally biased region" description="Low complexity" evidence="2">
    <location>
        <begin position="293"/>
        <end position="315"/>
    </location>
</feature>
<sequence length="437" mass="46872">MVRTGQSAPKPSSKAEKLAERQRVLAANADTFLAVPTGTVNSQNQPAQTNVQATESVQRKKNSLGLSVPKKNFKSLVEEIANNVRMDLHSQPTKRRAPKDRSNLSSIKLITKQKDRKFLKKNQNSIKSNQFWQESQVISKQLRLKRQNHYNGNQVVQKFPVFSVPIGFIPFPFQKFRIKSVRRPDLSEEPVKVNEKQGQEDYDNSTKLPKGDTMELLLQIAPFQHVGTSEKRKSPNNHDASIAAQRQKPSKTVAAAANLEVDYSQFMMEESQYSTAHQDEDLLLDCVGPPGDPGNDGLDGQDGVPGQDGPAGDDGTFPTINIQVNKYATSSQSCQICPAGPEGDPGPVGLPGFEGEKGDPGPVGLIGATAMFSTCRGPRGEPGIPGPQGPVGPPGPPGQDWMSGVGEPGSTGPPGPPGPKGMPGPSGVIMSNGYVGK</sequence>
<keyword evidence="3" id="KW-1185">Reference proteome</keyword>
<name>A0A915D9B1_9BILA</name>